<evidence type="ECO:0000313" key="2">
    <source>
        <dbReference type="Proteomes" id="UP000075360"/>
    </source>
</evidence>
<gene>
    <name evidence="1" type="ORF">AD948_04325</name>
</gene>
<sequence length="145" mass="15790">MLAGIIAIAMHPTASFADQRFIDGTCGEGSHIAEGAFGDDLTKRQSRFFCDAAAIISNNGDILVQFSQKEAHHNPSLAYAGRMSGDKDVMNVERVYFSPQNSATVSDGVCKFFYKDTMLTGIMCGVKIDETGRRTTAIVVFNSRH</sequence>
<dbReference type="Proteomes" id="UP000075360">
    <property type="component" value="Unassembled WGS sequence"/>
</dbReference>
<reference evidence="1 2" key="1">
    <citation type="submission" date="2015-06" db="EMBL/GenBank/DDBJ databases">
        <title>Improved classification and identification of acetic acid bacteria using matrix-assisted laser desorption/ionization time-of-flight mass spectrometry; Gluconobacter nephelii and Gluconobacter uchimurae are later heterotypic synonyms of Gluconobacter japonicus and Gluconobacter oxydans, respectively.</title>
        <authorList>
            <person name="Li L."/>
            <person name="Cleenwerck I."/>
            <person name="De Vuyst L."/>
            <person name="Vandamme P."/>
        </authorList>
    </citation>
    <scope>NUCLEOTIDE SEQUENCE [LARGE SCALE GENOMIC DNA]</scope>
    <source>
        <strain evidence="1 2">LMG 23690</strain>
    </source>
</reference>
<dbReference type="EMBL" id="LHZU01000109">
    <property type="protein sequence ID" value="KXV60657.1"/>
    <property type="molecule type" value="Genomic_DNA"/>
</dbReference>
<name>A0A149U5K2_9PROT</name>
<protein>
    <submittedName>
        <fullName evidence="1">Uncharacterized protein</fullName>
    </submittedName>
</protein>
<dbReference type="PATRIC" id="fig|446692.4.peg.3389"/>
<accession>A0A149U5K2</accession>
<proteinExistence type="predicted"/>
<dbReference type="AlphaFoldDB" id="A0A149U5K2"/>
<evidence type="ECO:0000313" key="1">
    <source>
        <dbReference type="EMBL" id="KXV60657.1"/>
    </source>
</evidence>
<comment type="caution">
    <text evidence="1">The sequence shown here is derived from an EMBL/GenBank/DDBJ whole genome shotgun (WGS) entry which is preliminary data.</text>
</comment>
<organism evidence="1 2">
    <name type="scientific">Acetobacter senegalensis</name>
    <dbReference type="NCBI Taxonomy" id="446692"/>
    <lineage>
        <taxon>Bacteria</taxon>
        <taxon>Pseudomonadati</taxon>
        <taxon>Pseudomonadota</taxon>
        <taxon>Alphaproteobacteria</taxon>
        <taxon>Acetobacterales</taxon>
        <taxon>Acetobacteraceae</taxon>
        <taxon>Acetobacter</taxon>
    </lineage>
</organism>